<dbReference type="Proteomes" id="UP001286313">
    <property type="component" value="Unassembled WGS sequence"/>
</dbReference>
<gene>
    <name evidence="1" type="ORF">Pcinc_038065</name>
</gene>
<name>A0AAE1BUI4_PETCI</name>
<feature type="non-terminal residue" evidence="1">
    <location>
        <position position="234"/>
    </location>
</feature>
<comment type="caution">
    <text evidence="1">The sequence shown here is derived from an EMBL/GenBank/DDBJ whole genome shotgun (WGS) entry which is preliminary data.</text>
</comment>
<organism evidence="1 2">
    <name type="scientific">Petrolisthes cinctipes</name>
    <name type="common">Flat porcelain crab</name>
    <dbReference type="NCBI Taxonomy" id="88211"/>
    <lineage>
        <taxon>Eukaryota</taxon>
        <taxon>Metazoa</taxon>
        <taxon>Ecdysozoa</taxon>
        <taxon>Arthropoda</taxon>
        <taxon>Crustacea</taxon>
        <taxon>Multicrustacea</taxon>
        <taxon>Malacostraca</taxon>
        <taxon>Eumalacostraca</taxon>
        <taxon>Eucarida</taxon>
        <taxon>Decapoda</taxon>
        <taxon>Pleocyemata</taxon>
        <taxon>Anomura</taxon>
        <taxon>Galatheoidea</taxon>
        <taxon>Porcellanidae</taxon>
        <taxon>Petrolisthes</taxon>
    </lineage>
</organism>
<proteinExistence type="predicted"/>
<reference evidence="1" key="1">
    <citation type="submission" date="2023-10" db="EMBL/GenBank/DDBJ databases">
        <title>Genome assemblies of two species of porcelain crab, Petrolisthes cinctipes and Petrolisthes manimaculis (Anomura: Porcellanidae).</title>
        <authorList>
            <person name="Angst P."/>
        </authorList>
    </citation>
    <scope>NUCLEOTIDE SEQUENCE</scope>
    <source>
        <strain evidence="1">PB745_01</strain>
        <tissue evidence="1">Gill</tissue>
    </source>
</reference>
<sequence>YRRRHCPGTTSTVTFTATSDTQPTNTNTYVTYYLVVDTEEDMEPPVCSSVDEPDCSDYSWDDTCNRTSWTDSISGLDRVYSRPSAGLTVDTFPDATTDPVKASFSASCCVRQVDIIGVDKRGNVGYCKWDMGDVKAWILEFVVESVGETWAELRWNISDTRSDFLKYTIKIDNFFSEDNLCTNLVCHLNVTFLQSCTLHTFDLTPYFSSDSGFTMGSTLTTGGEHAGHGSGSTD</sequence>
<protein>
    <submittedName>
        <fullName evidence="1">Uncharacterized protein</fullName>
    </submittedName>
</protein>
<keyword evidence="2" id="KW-1185">Reference proteome</keyword>
<accession>A0AAE1BUI4</accession>
<evidence type="ECO:0000313" key="1">
    <source>
        <dbReference type="EMBL" id="KAK3855544.1"/>
    </source>
</evidence>
<dbReference type="EMBL" id="JAWQEG010006173">
    <property type="protein sequence ID" value="KAK3855544.1"/>
    <property type="molecule type" value="Genomic_DNA"/>
</dbReference>
<dbReference type="AlphaFoldDB" id="A0AAE1BUI4"/>
<evidence type="ECO:0000313" key="2">
    <source>
        <dbReference type="Proteomes" id="UP001286313"/>
    </source>
</evidence>